<feature type="domain" description="Peptidase S9 prolyl oligopeptidase catalytic" evidence="2">
    <location>
        <begin position="139"/>
        <end position="298"/>
    </location>
</feature>
<dbReference type="Gene3D" id="3.40.50.1820">
    <property type="entry name" value="alpha/beta hydrolase"/>
    <property type="match status" value="1"/>
</dbReference>
<dbReference type="OrthoDB" id="9765647at2"/>
<feature type="transmembrane region" description="Helical" evidence="1">
    <location>
        <begin position="351"/>
        <end position="373"/>
    </location>
</feature>
<keyword evidence="3" id="KW-0378">Hydrolase</keyword>
<feature type="transmembrane region" description="Helical" evidence="1">
    <location>
        <begin position="394"/>
        <end position="415"/>
    </location>
</feature>
<keyword evidence="4" id="KW-1185">Reference proteome</keyword>
<dbReference type="Pfam" id="PF00326">
    <property type="entry name" value="Peptidase_S9"/>
    <property type="match status" value="1"/>
</dbReference>
<dbReference type="EMBL" id="FNTX01000001">
    <property type="protein sequence ID" value="SED98518.1"/>
    <property type="molecule type" value="Genomic_DNA"/>
</dbReference>
<evidence type="ECO:0000256" key="1">
    <source>
        <dbReference type="SAM" id="Phobius"/>
    </source>
</evidence>
<dbReference type="InterPro" id="IPR053145">
    <property type="entry name" value="AB_hydrolase_Est10"/>
</dbReference>
<dbReference type="PANTHER" id="PTHR43265:SF1">
    <property type="entry name" value="ESTERASE ESTD"/>
    <property type="match status" value="1"/>
</dbReference>
<dbReference type="PANTHER" id="PTHR43265">
    <property type="entry name" value="ESTERASE ESTD"/>
    <property type="match status" value="1"/>
</dbReference>
<dbReference type="RefSeq" id="WP_089772138.1">
    <property type="nucleotide sequence ID" value="NZ_FNTX01000001.1"/>
</dbReference>
<reference evidence="4" key="1">
    <citation type="submission" date="2016-10" db="EMBL/GenBank/DDBJ databases">
        <authorList>
            <person name="Varghese N."/>
            <person name="Submissions S."/>
        </authorList>
    </citation>
    <scope>NUCLEOTIDE SEQUENCE [LARGE SCALE GENOMIC DNA]</scope>
    <source>
        <strain evidence="4">DSM 21368</strain>
    </source>
</reference>
<keyword evidence="1" id="KW-0812">Transmembrane</keyword>
<dbReference type="InterPro" id="IPR001375">
    <property type="entry name" value="Peptidase_S9_cat"/>
</dbReference>
<gene>
    <name evidence="3" type="ORF">SAMN04488554_1233</name>
</gene>
<evidence type="ECO:0000259" key="2">
    <source>
        <dbReference type="Pfam" id="PF00326"/>
    </source>
</evidence>
<dbReference type="GO" id="GO:0052689">
    <property type="term" value="F:carboxylic ester hydrolase activity"/>
    <property type="evidence" value="ECO:0007669"/>
    <property type="project" value="TreeGrafter"/>
</dbReference>
<organism evidence="3 4">
    <name type="scientific">Ruania alba</name>
    <dbReference type="NCBI Taxonomy" id="648782"/>
    <lineage>
        <taxon>Bacteria</taxon>
        <taxon>Bacillati</taxon>
        <taxon>Actinomycetota</taxon>
        <taxon>Actinomycetes</taxon>
        <taxon>Micrococcales</taxon>
        <taxon>Ruaniaceae</taxon>
        <taxon>Ruania</taxon>
    </lineage>
</organism>
<dbReference type="InterPro" id="IPR029058">
    <property type="entry name" value="AB_hydrolase_fold"/>
</dbReference>
<evidence type="ECO:0000313" key="4">
    <source>
        <dbReference type="Proteomes" id="UP000199220"/>
    </source>
</evidence>
<dbReference type="STRING" id="648782.SAMN04488554_1233"/>
<name>A0A1H5F5V2_9MICO</name>
<dbReference type="GO" id="GO:0006508">
    <property type="term" value="P:proteolysis"/>
    <property type="evidence" value="ECO:0007669"/>
    <property type="project" value="InterPro"/>
</dbReference>
<dbReference type="Proteomes" id="UP000199220">
    <property type="component" value="Unassembled WGS sequence"/>
</dbReference>
<proteinExistence type="predicted"/>
<keyword evidence="1" id="KW-1133">Transmembrane helix</keyword>
<protein>
    <submittedName>
        <fullName evidence="3">Alpha/beta hydrolase family protein</fullName>
    </submittedName>
</protein>
<accession>A0A1H5F5V2</accession>
<sequence>MKYRKIVVTLVIVIVFGMIGSLSGPRWTPQPLEETIVPESEDVAIGGPVRTDPVGTYEIDQQVFEVALDGAQVLATLTFPVGAPGERPGMLFMHGAGTGAHTNFADQAQALASAGVYVLVPAKRLDTYTTASRDYPAMAQDYLASWEVLRDWPGVDPARVGVYGESEGAWIAPIAAVQQPAVAFVILVSAPVVAPREQVAFAADSYLRNVGVPESLLRAIPRGVGAQPPGGGFEYADFDAEPWHSRVTQPVLMTYGTDDPSMPIVQGPLVFIDSMAEAGNTDYTVRYFQGANHGLRLDGELVEGFVDVLARWTLGLPETADAEPRIAGAQPEQRFRAAPLDHPHWYADGDMLVWTLLGSFVLLLVAPVVWLAGRGVARIRGRHPHTFPPPLARFTAAVSLSSVAIMVVFAAYVAYVASLALNYRTDDLVVHGGWIALHALGILTVGVGVRSVDAAANARRTLGRTAFSARQAVIWWSAHLGATSLLIIAAYWGVFPTLF</sequence>
<dbReference type="AlphaFoldDB" id="A0A1H5F5V2"/>
<feature type="transmembrane region" description="Helical" evidence="1">
    <location>
        <begin position="473"/>
        <end position="494"/>
    </location>
</feature>
<dbReference type="SUPFAM" id="SSF53474">
    <property type="entry name" value="alpha/beta-Hydrolases"/>
    <property type="match status" value="1"/>
</dbReference>
<keyword evidence="1" id="KW-0472">Membrane</keyword>
<feature type="transmembrane region" description="Helical" evidence="1">
    <location>
        <begin position="435"/>
        <end position="452"/>
    </location>
</feature>
<evidence type="ECO:0000313" key="3">
    <source>
        <dbReference type="EMBL" id="SED98518.1"/>
    </source>
</evidence>
<dbReference type="GO" id="GO:0008236">
    <property type="term" value="F:serine-type peptidase activity"/>
    <property type="evidence" value="ECO:0007669"/>
    <property type="project" value="InterPro"/>
</dbReference>